<dbReference type="InterPro" id="IPR036188">
    <property type="entry name" value="FAD/NAD-bd_sf"/>
</dbReference>
<reference evidence="4 5" key="1">
    <citation type="submission" date="2017-12" db="EMBL/GenBank/DDBJ databases">
        <title>Genomes of bacteria within cyanobacterial aggregates.</title>
        <authorList>
            <person name="Cai H."/>
        </authorList>
    </citation>
    <scope>NUCLEOTIDE SEQUENCE [LARGE SCALE GENOMIC DNA]</scope>
    <source>
        <strain evidence="4 5">TH16</strain>
    </source>
</reference>
<accession>A0A2K9NB00</accession>
<dbReference type="Pfam" id="PF07992">
    <property type="entry name" value="Pyr_redox_2"/>
    <property type="match status" value="1"/>
</dbReference>
<dbReference type="AlphaFoldDB" id="A0A2K9NB00"/>
<dbReference type="Proteomes" id="UP000234752">
    <property type="component" value="Chromosome eg_1"/>
</dbReference>
<protein>
    <recommendedName>
        <fullName evidence="1">Thioredoxin reductase</fullName>
    </recommendedName>
</protein>
<dbReference type="OrthoDB" id="9786503at2"/>
<keyword evidence="3" id="KW-0560">Oxidoreductase</keyword>
<dbReference type="InterPro" id="IPR023753">
    <property type="entry name" value="FAD/NAD-binding_dom"/>
</dbReference>
<evidence type="ECO:0000256" key="1">
    <source>
        <dbReference type="ARBA" id="ARBA00018719"/>
    </source>
</evidence>
<dbReference type="Gene3D" id="3.50.50.60">
    <property type="entry name" value="FAD/NAD(P)-binding domain"/>
    <property type="match status" value="2"/>
</dbReference>
<evidence type="ECO:0000313" key="5">
    <source>
        <dbReference type="Proteomes" id="UP000234752"/>
    </source>
</evidence>
<evidence type="ECO:0000256" key="2">
    <source>
        <dbReference type="ARBA" id="ARBA00022630"/>
    </source>
</evidence>
<evidence type="ECO:0000256" key="3">
    <source>
        <dbReference type="ARBA" id="ARBA00023002"/>
    </source>
</evidence>
<dbReference type="GO" id="GO:0016491">
    <property type="term" value="F:oxidoreductase activity"/>
    <property type="evidence" value="ECO:0007669"/>
    <property type="project" value="UniProtKB-KW"/>
</dbReference>
<evidence type="ECO:0000313" key="4">
    <source>
        <dbReference type="EMBL" id="AUN30308.1"/>
    </source>
</evidence>
<proteinExistence type="predicted"/>
<dbReference type="RefSeq" id="WP_102112000.1">
    <property type="nucleotide sequence ID" value="NZ_BMGN01000002.1"/>
</dbReference>
<dbReference type="SUPFAM" id="SSF51905">
    <property type="entry name" value="FAD/NAD(P)-binding domain"/>
    <property type="match status" value="1"/>
</dbReference>
<dbReference type="PRINTS" id="PR00469">
    <property type="entry name" value="PNDRDTASEII"/>
</dbReference>
<organism evidence="4 5">
    <name type="scientific">Niveispirillum cyanobacteriorum</name>
    <dbReference type="NCBI Taxonomy" id="1612173"/>
    <lineage>
        <taxon>Bacteria</taxon>
        <taxon>Pseudomonadati</taxon>
        <taxon>Pseudomonadota</taxon>
        <taxon>Alphaproteobacteria</taxon>
        <taxon>Rhodospirillales</taxon>
        <taxon>Azospirillaceae</taxon>
        <taxon>Niveispirillum</taxon>
    </lineage>
</organism>
<dbReference type="PRINTS" id="PR00368">
    <property type="entry name" value="FADPNR"/>
</dbReference>
<dbReference type="EMBL" id="CP025611">
    <property type="protein sequence ID" value="AUN30308.1"/>
    <property type="molecule type" value="Genomic_DNA"/>
</dbReference>
<dbReference type="PANTHER" id="PTHR48105">
    <property type="entry name" value="THIOREDOXIN REDUCTASE 1-RELATED-RELATED"/>
    <property type="match status" value="1"/>
</dbReference>
<gene>
    <name evidence="4" type="ORF">C0V82_08745</name>
</gene>
<dbReference type="InterPro" id="IPR050097">
    <property type="entry name" value="Ferredoxin-NADP_redctase_2"/>
</dbReference>
<sequence>MLHDVIIIGGGFAGLAAAMPLARARRRVLLIDAGQPRNRFAAHSHGFLGQDGVAPADIQARGMAELSAYPTFTLLRGNVVGAAGTLDTFAVTMADGARHLGRRLILATGVRDELPPIPGMKERWGVGVLHCPYCHGYEVAGQPLGVLGTQAGSDMKALLVSDWGPVTLFTQDAFLPGAEMMARLSQRSITVERVPITEMLGEAPSLSAVKLADGRVLPLAALFVGPRTHMASPLALQLGCAMEEGHSGPYLRINEGKETSVPGIFAAGDATMQMHSATLSVASGMLAGVGVHRSLLGL</sequence>
<name>A0A2K9NB00_9PROT</name>
<dbReference type="KEGG" id="ncb:C0V82_08745"/>
<keyword evidence="5" id="KW-1185">Reference proteome</keyword>
<keyword evidence="2" id="KW-0285">Flavoprotein</keyword>